<dbReference type="Proteomes" id="UP000688137">
    <property type="component" value="Unassembled WGS sequence"/>
</dbReference>
<feature type="coiled-coil region" evidence="1">
    <location>
        <begin position="102"/>
        <end position="129"/>
    </location>
</feature>
<comment type="caution">
    <text evidence="3">The sequence shown here is derived from an EMBL/GenBank/DDBJ whole genome shotgun (WGS) entry which is preliminary data.</text>
</comment>
<feature type="coiled-coil region" evidence="1">
    <location>
        <begin position="157"/>
        <end position="184"/>
    </location>
</feature>
<name>A0A8S1K0V4_PARPR</name>
<feature type="compositionally biased region" description="Basic and acidic residues" evidence="2">
    <location>
        <begin position="250"/>
        <end position="275"/>
    </location>
</feature>
<keyword evidence="1" id="KW-0175">Coiled coil</keyword>
<feature type="coiled-coil region" evidence="1">
    <location>
        <begin position="26"/>
        <end position="75"/>
    </location>
</feature>
<feature type="compositionally biased region" description="Basic and acidic residues" evidence="2">
    <location>
        <begin position="285"/>
        <end position="306"/>
    </location>
</feature>
<feature type="region of interest" description="Disordered" evidence="2">
    <location>
        <begin position="233"/>
        <end position="318"/>
    </location>
</feature>
<dbReference type="OMA" id="KDQYLNI"/>
<accession>A0A8S1K0V4</accession>
<reference evidence="3" key="1">
    <citation type="submission" date="2021-01" db="EMBL/GenBank/DDBJ databases">
        <authorList>
            <consortium name="Genoscope - CEA"/>
            <person name="William W."/>
        </authorList>
    </citation>
    <scope>NUCLEOTIDE SEQUENCE</scope>
</reference>
<evidence type="ECO:0000313" key="3">
    <source>
        <dbReference type="EMBL" id="CAD8048854.1"/>
    </source>
</evidence>
<dbReference type="AlphaFoldDB" id="A0A8S1K0V4"/>
<proteinExistence type="predicted"/>
<feature type="compositionally biased region" description="Basic residues" evidence="2">
    <location>
        <begin position="1"/>
        <end position="10"/>
    </location>
</feature>
<feature type="region of interest" description="Disordered" evidence="2">
    <location>
        <begin position="1"/>
        <end position="23"/>
    </location>
</feature>
<evidence type="ECO:0000256" key="2">
    <source>
        <dbReference type="SAM" id="MobiDB-lite"/>
    </source>
</evidence>
<sequence length="318" mass="38207">MSYSEKHKRNTSPILRTTSEDRIKQNSSKETNILYLEQQIEKIQQQLNKKYEDRIRFVEETIQEHEEKFENFIKLIMLLQHFATTQEQENKNIRNHINISMEQLYNEQLNQLKDQYLNIEQQVSLIQKSLSKEQPQIQEFETIINKKIDVIMDEVRQSALKTDYQKIEQKLQKLELNFKQESYQKSNDSERILNNSQVYQNQLNDLKIVLDSVIQDQEQTKIYIKQIERDLNSTKQKEKQSQLRSSVTKESQHTESDVRPIRDFKENVKNKENKRNKSKSSQSRSESRNARLETIKKKKQESVKELIKKHKQQSGKQY</sequence>
<dbReference type="EMBL" id="CAJJDM010000010">
    <property type="protein sequence ID" value="CAD8048854.1"/>
    <property type="molecule type" value="Genomic_DNA"/>
</dbReference>
<evidence type="ECO:0000313" key="4">
    <source>
        <dbReference type="Proteomes" id="UP000688137"/>
    </source>
</evidence>
<feature type="compositionally biased region" description="Basic residues" evidence="2">
    <location>
        <begin position="307"/>
        <end position="318"/>
    </location>
</feature>
<evidence type="ECO:0000256" key="1">
    <source>
        <dbReference type="SAM" id="Coils"/>
    </source>
</evidence>
<protein>
    <submittedName>
        <fullName evidence="3">Uncharacterized protein</fullName>
    </submittedName>
</protein>
<keyword evidence="4" id="KW-1185">Reference proteome</keyword>
<gene>
    <name evidence="3" type="ORF">PPRIM_AZ9-3.1.T0130107</name>
</gene>
<organism evidence="3 4">
    <name type="scientific">Paramecium primaurelia</name>
    <dbReference type="NCBI Taxonomy" id="5886"/>
    <lineage>
        <taxon>Eukaryota</taxon>
        <taxon>Sar</taxon>
        <taxon>Alveolata</taxon>
        <taxon>Ciliophora</taxon>
        <taxon>Intramacronucleata</taxon>
        <taxon>Oligohymenophorea</taxon>
        <taxon>Peniculida</taxon>
        <taxon>Parameciidae</taxon>
        <taxon>Paramecium</taxon>
    </lineage>
</organism>